<proteinExistence type="inferred from homology"/>
<evidence type="ECO:0000256" key="8">
    <source>
        <dbReference type="ARBA" id="ARBA00023136"/>
    </source>
</evidence>
<keyword evidence="5" id="KW-0547">Nucleotide-binding</keyword>
<keyword evidence="8 10" id="KW-0472">Membrane</keyword>
<feature type="domain" description="ABC transporter" evidence="11">
    <location>
        <begin position="816"/>
        <end position="1058"/>
    </location>
</feature>
<dbReference type="InterPro" id="IPR003593">
    <property type="entry name" value="AAA+_ATPase"/>
</dbReference>
<dbReference type="Proteomes" id="UP000297245">
    <property type="component" value="Unassembled WGS sequence"/>
</dbReference>
<dbReference type="InterPro" id="IPR017871">
    <property type="entry name" value="ABC_transporter-like_CS"/>
</dbReference>
<feature type="transmembrane region" description="Helical" evidence="10">
    <location>
        <begin position="1275"/>
        <end position="1298"/>
    </location>
</feature>
<dbReference type="Pfam" id="PF01061">
    <property type="entry name" value="ABC2_membrane"/>
    <property type="match status" value="2"/>
</dbReference>
<keyword evidence="13" id="KW-1185">Reference proteome</keyword>
<evidence type="ECO:0000313" key="13">
    <source>
        <dbReference type="Proteomes" id="UP000297245"/>
    </source>
</evidence>
<dbReference type="EMBL" id="ML179048">
    <property type="protein sequence ID" value="THV05615.1"/>
    <property type="molecule type" value="Genomic_DNA"/>
</dbReference>
<feature type="compositionally biased region" description="Low complexity" evidence="9">
    <location>
        <begin position="21"/>
        <end position="34"/>
    </location>
</feature>
<dbReference type="GO" id="GO:0140359">
    <property type="term" value="F:ABC-type transporter activity"/>
    <property type="evidence" value="ECO:0007669"/>
    <property type="project" value="InterPro"/>
</dbReference>
<dbReference type="OrthoDB" id="245989at2759"/>
<keyword evidence="7 10" id="KW-1133">Transmembrane helix</keyword>
<keyword evidence="6" id="KW-0067">ATP-binding</keyword>
<dbReference type="Pfam" id="PF06422">
    <property type="entry name" value="PDR_CDR"/>
    <property type="match status" value="1"/>
</dbReference>
<dbReference type="GO" id="GO:0005524">
    <property type="term" value="F:ATP binding"/>
    <property type="evidence" value="ECO:0007669"/>
    <property type="project" value="UniProtKB-KW"/>
</dbReference>
<dbReference type="CDD" id="cd03232">
    <property type="entry name" value="ABCG_PDR_domain2"/>
    <property type="match status" value="1"/>
</dbReference>
<dbReference type="PANTHER" id="PTHR19241">
    <property type="entry name" value="ATP-BINDING CASSETTE TRANSPORTER"/>
    <property type="match status" value="1"/>
</dbReference>
<protein>
    <submittedName>
        <fullName evidence="12">ABC transporter</fullName>
    </submittedName>
</protein>
<dbReference type="InterPro" id="IPR029481">
    <property type="entry name" value="ABC_trans_N"/>
</dbReference>
<dbReference type="SUPFAM" id="SSF52540">
    <property type="entry name" value="P-loop containing nucleoside triphosphate hydrolases"/>
    <property type="match status" value="2"/>
</dbReference>
<feature type="transmembrane region" description="Helical" evidence="10">
    <location>
        <begin position="1310"/>
        <end position="1333"/>
    </location>
</feature>
<feature type="compositionally biased region" description="Basic and acidic residues" evidence="9">
    <location>
        <begin position="782"/>
        <end position="803"/>
    </location>
</feature>
<feature type="transmembrane region" description="Helical" evidence="10">
    <location>
        <begin position="597"/>
        <end position="619"/>
    </location>
</feature>
<comment type="similarity">
    <text evidence="2">Belongs to the ABC transporter superfamily. ABCG family. PDR (TC 3.A.1.205) subfamily.</text>
</comment>
<dbReference type="FunFam" id="3.40.50.300:FF:000881">
    <property type="entry name" value="ABC multidrug transporter A-1"/>
    <property type="match status" value="1"/>
</dbReference>
<dbReference type="InterPro" id="IPR010929">
    <property type="entry name" value="PDR_CDR_ABC"/>
</dbReference>
<evidence type="ECO:0000256" key="3">
    <source>
        <dbReference type="ARBA" id="ARBA00022448"/>
    </source>
</evidence>
<feature type="transmembrane region" description="Helical" evidence="10">
    <location>
        <begin position="565"/>
        <end position="591"/>
    </location>
</feature>
<feature type="transmembrane region" description="Helical" evidence="10">
    <location>
        <begin position="488"/>
        <end position="511"/>
    </location>
</feature>
<dbReference type="InterPro" id="IPR043926">
    <property type="entry name" value="ABCG_dom"/>
</dbReference>
<evidence type="ECO:0000256" key="10">
    <source>
        <dbReference type="SAM" id="Phobius"/>
    </source>
</evidence>
<keyword evidence="4 10" id="KW-0812">Transmembrane</keyword>
<dbReference type="InterPro" id="IPR034003">
    <property type="entry name" value="ABCG_PDR_2"/>
</dbReference>
<organism evidence="12 13">
    <name type="scientific">Dendrothele bispora (strain CBS 962.96)</name>
    <dbReference type="NCBI Taxonomy" id="1314807"/>
    <lineage>
        <taxon>Eukaryota</taxon>
        <taxon>Fungi</taxon>
        <taxon>Dikarya</taxon>
        <taxon>Basidiomycota</taxon>
        <taxon>Agaricomycotina</taxon>
        <taxon>Agaricomycetes</taxon>
        <taxon>Agaricomycetidae</taxon>
        <taxon>Agaricales</taxon>
        <taxon>Agaricales incertae sedis</taxon>
        <taxon>Dendrothele</taxon>
    </lineage>
</organism>
<feature type="transmembrane region" description="Helical" evidence="10">
    <location>
        <begin position="1229"/>
        <end position="1255"/>
    </location>
</feature>
<gene>
    <name evidence="12" type="ORF">K435DRAFT_816325</name>
</gene>
<evidence type="ECO:0000256" key="5">
    <source>
        <dbReference type="ARBA" id="ARBA00022741"/>
    </source>
</evidence>
<dbReference type="PROSITE" id="PS00211">
    <property type="entry name" value="ABC_TRANSPORTER_1"/>
    <property type="match status" value="1"/>
</dbReference>
<dbReference type="GO" id="GO:0016020">
    <property type="term" value="C:membrane"/>
    <property type="evidence" value="ECO:0007669"/>
    <property type="project" value="UniProtKB-SubCell"/>
</dbReference>
<accession>A0A4S8MRI8</accession>
<dbReference type="InterPro" id="IPR034001">
    <property type="entry name" value="ABCG_PDR_1"/>
</dbReference>
<feature type="region of interest" description="Disordered" evidence="9">
    <location>
        <begin position="1"/>
        <end position="42"/>
    </location>
</feature>
<dbReference type="InterPro" id="IPR027417">
    <property type="entry name" value="P-loop_NTPase"/>
</dbReference>
<evidence type="ECO:0000256" key="7">
    <source>
        <dbReference type="ARBA" id="ARBA00022989"/>
    </source>
</evidence>
<reference evidence="12 13" key="1">
    <citation type="journal article" date="2019" name="Nat. Ecol. Evol.">
        <title>Megaphylogeny resolves global patterns of mushroom evolution.</title>
        <authorList>
            <person name="Varga T."/>
            <person name="Krizsan K."/>
            <person name="Foldi C."/>
            <person name="Dima B."/>
            <person name="Sanchez-Garcia M."/>
            <person name="Sanchez-Ramirez S."/>
            <person name="Szollosi G.J."/>
            <person name="Szarkandi J.G."/>
            <person name="Papp V."/>
            <person name="Albert L."/>
            <person name="Andreopoulos W."/>
            <person name="Angelini C."/>
            <person name="Antonin V."/>
            <person name="Barry K.W."/>
            <person name="Bougher N.L."/>
            <person name="Buchanan P."/>
            <person name="Buyck B."/>
            <person name="Bense V."/>
            <person name="Catcheside P."/>
            <person name="Chovatia M."/>
            <person name="Cooper J."/>
            <person name="Damon W."/>
            <person name="Desjardin D."/>
            <person name="Finy P."/>
            <person name="Geml J."/>
            <person name="Haridas S."/>
            <person name="Hughes K."/>
            <person name="Justo A."/>
            <person name="Karasinski D."/>
            <person name="Kautmanova I."/>
            <person name="Kiss B."/>
            <person name="Kocsube S."/>
            <person name="Kotiranta H."/>
            <person name="LaButti K.M."/>
            <person name="Lechner B.E."/>
            <person name="Liimatainen K."/>
            <person name="Lipzen A."/>
            <person name="Lukacs Z."/>
            <person name="Mihaltcheva S."/>
            <person name="Morgado L.N."/>
            <person name="Niskanen T."/>
            <person name="Noordeloos M.E."/>
            <person name="Ohm R.A."/>
            <person name="Ortiz-Santana B."/>
            <person name="Ovrebo C."/>
            <person name="Racz N."/>
            <person name="Riley R."/>
            <person name="Savchenko A."/>
            <person name="Shiryaev A."/>
            <person name="Soop K."/>
            <person name="Spirin V."/>
            <person name="Szebenyi C."/>
            <person name="Tomsovsky M."/>
            <person name="Tulloss R.E."/>
            <person name="Uehling J."/>
            <person name="Grigoriev I.V."/>
            <person name="Vagvolgyi C."/>
            <person name="Papp T."/>
            <person name="Martin F.M."/>
            <person name="Miettinen O."/>
            <person name="Hibbett D.S."/>
            <person name="Nagy L.G."/>
        </authorList>
    </citation>
    <scope>NUCLEOTIDE SEQUENCE [LARGE SCALE GENOMIC DNA]</scope>
    <source>
        <strain evidence="12 13">CBS 962.96</strain>
    </source>
</reference>
<feature type="transmembrane region" description="Helical" evidence="10">
    <location>
        <begin position="736"/>
        <end position="757"/>
    </location>
</feature>
<keyword evidence="3" id="KW-0813">Transport</keyword>
<feature type="transmembrane region" description="Helical" evidence="10">
    <location>
        <begin position="1154"/>
        <end position="1173"/>
    </location>
</feature>
<feature type="transmembrane region" description="Helical" evidence="10">
    <location>
        <begin position="523"/>
        <end position="544"/>
    </location>
</feature>
<feature type="transmembrane region" description="Helical" evidence="10">
    <location>
        <begin position="1185"/>
        <end position="1208"/>
    </location>
</feature>
<dbReference type="Pfam" id="PF19055">
    <property type="entry name" value="ABC2_membrane_7"/>
    <property type="match status" value="1"/>
</dbReference>
<evidence type="ECO:0000256" key="2">
    <source>
        <dbReference type="ARBA" id="ARBA00006012"/>
    </source>
</evidence>
<dbReference type="InterPro" id="IPR003439">
    <property type="entry name" value="ABC_transporter-like_ATP-bd"/>
</dbReference>
<evidence type="ECO:0000259" key="11">
    <source>
        <dbReference type="PROSITE" id="PS50893"/>
    </source>
</evidence>
<dbReference type="Gene3D" id="3.40.50.300">
    <property type="entry name" value="P-loop containing nucleotide triphosphate hydrolases"/>
    <property type="match status" value="2"/>
</dbReference>
<feature type="domain" description="ABC transporter" evidence="11">
    <location>
        <begin position="135"/>
        <end position="389"/>
    </location>
</feature>
<dbReference type="FunFam" id="3.40.50.300:FF:000054">
    <property type="entry name" value="ABC multidrug transporter atrF"/>
    <property type="match status" value="1"/>
</dbReference>
<feature type="region of interest" description="Disordered" evidence="9">
    <location>
        <begin position="781"/>
        <end position="803"/>
    </location>
</feature>
<dbReference type="GO" id="GO:0016887">
    <property type="term" value="F:ATP hydrolysis activity"/>
    <property type="evidence" value="ECO:0007669"/>
    <property type="project" value="InterPro"/>
</dbReference>
<evidence type="ECO:0000256" key="6">
    <source>
        <dbReference type="ARBA" id="ARBA00022840"/>
    </source>
</evidence>
<dbReference type="InterPro" id="IPR013525">
    <property type="entry name" value="ABC2_TM"/>
</dbReference>
<evidence type="ECO:0000256" key="1">
    <source>
        <dbReference type="ARBA" id="ARBA00004141"/>
    </source>
</evidence>
<dbReference type="PROSITE" id="PS50893">
    <property type="entry name" value="ABC_TRANSPORTER_2"/>
    <property type="match status" value="2"/>
</dbReference>
<comment type="subcellular location">
    <subcellularLocation>
        <location evidence="1">Membrane</location>
        <topology evidence="1">Multi-pass membrane protein</topology>
    </subcellularLocation>
</comment>
<dbReference type="SMART" id="SM00382">
    <property type="entry name" value="AAA"/>
    <property type="match status" value="2"/>
</dbReference>
<dbReference type="CDD" id="cd03233">
    <property type="entry name" value="ABCG_PDR_domain1"/>
    <property type="match status" value="1"/>
</dbReference>
<feature type="transmembrane region" description="Helical" evidence="10">
    <location>
        <begin position="631"/>
        <end position="650"/>
    </location>
</feature>
<dbReference type="Pfam" id="PF00005">
    <property type="entry name" value="ABC_tran"/>
    <property type="match status" value="2"/>
</dbReference>
<evidence type="ECO:0000313" key="12">
    <source>
        <dbReference type="EMBL" id="THV05615.1"/>
    </source>
</evidence>
<sequence length="1456" mass="162634">MSQPPADVDKKNGPPPGDLDSSAGFSVSSGSTSSDNQINPHVREEITTLARTVTGISQHQLQPIEDELPFDSDPEMDPRSGKFDFEKWIHAVVSLLNRYPDKNPTIGTGVSFTNLNVHGYGVPTDHQKTVGNILLDIPGLIRNLLGHTKQRIDILRNFEGLVKQGEMLVVLGPPGSGCTTLLKTIAGETHGFYVDDDAKVNYQSIPWDLMHTDFRGEAVYNAENDIHFPNLTVGQTLSFAAQARCPHTRFPGVTRAEYAQHMKDVIMTVFGLSHTENTKVGNDFIRGVSGGERKRVSIAEAALSGSPLQCWDNSTRGLDSATALEFVKTVKLASKYVGSTSIVAIYQASQAIYDLFDKVTVLYEGRQIYFGPIHEAKQFFVDMGFLCPERQTTADFLTSLTNPLERQARPGFENAVPRTPDEFARRWRESEDRKRLLQEIDEWNQQYPLGGEHLEKFRRPGSPFTISVPMQIGLCLERGFQRLRGDMSLFFTTVFGNFVTALVVSSAFYNLRGDTNSFYFRGALLFFAILVNALSSMLEILTLYEQRPIVEKHARMALYHPASEAVASMICDLPSKILTAITFNITLYFMANLRRTASAFFIFFLFSFMCTLCMSMIFRTIGASSRTISQAMAPAAFMILALIIYTGFTIPTTDMLGWARWINYVNPIAYAFESLMINEFNDRDFPCSSFVPSGPGYENATGLEQTCTAVGGEPGSTFIRGLRYLDLRYEYVKSHLWRNLGILFAFMLFFCGTYICAAEFISSAKSKGEVLVFRRGHVPLTKRPDEESGHTGEKDPALQHDDADGTVNLQKQTAIFHWEDVCYDIKIKGQPRRILDHVDGWVEPGTLTALMGASGAGKTTLLDTLASRVTMGVVTGDMLVDGNSRDSSFQRKTGYVQQQDLHLQTSTVREALIFSARLRQPKDVPDAEKVAYCDEVIKLLNMEKYADAVVGVPGEGLNVEQRKRLTIGVELAAKPQLLLFLDEPTSGLDSQTAWSICTLLRKLADNGQAVLCTIHQPSALLFQQFDRLLFLARGGRPVYFGQIGENSKTLVDYFVRQGAHPCPPDANPAEWMLEVIGAAPGSVAKKDYAEAWKESPEYMQVKKELAKKRELTKTKPNDSNSPADMSEFAAPFTKQLWFCLYRVFQQLWRTPSYIYSKIILCAMSSLFIGFSFFKAKNNAQGLQNQMFAIFMLLTIFVNLVEQIMPAFVTQRSLYEVRERPSKTYSWKAFMLSNIIAEIPWNAAVGVIIFFCWYFPIGLYRNAQPTGAETERGGLMFLLILAFMLFTSTFTHMIISASPNAETGGAISNQLFTMCLVFCGVLVTPKALPGFWMFMYRVSPFTYLIDGMLATGVANAPAACSTVEISTFNPPGGQTCGQYMQAFLTRLGTGAILNPDATSGCQYCATTDTNSFLRGVSSSYHLRWRNFGLMWAYIVFNIFAALVLYWLFRVPKKTRSK</sequence>
<evidence type="ECO:0000256" key="4">
    <source>
        <dbReference type="ARBA" id="ARBA00022692"/>
    </source>
</evidence>
<evidence type="ECO:0000256" key="9">
    <source>
        <dbReference type="SAM" id="MobiDB-lite"/>
    </source>
</evidence>
<name>A0A4S8MRI8_DENBC</name>
<dbReference type="Pfam" id="PF14510">
    <property type="entry name" value="ABC_trans_N"/>
    <property type="match status" value="1"/>
</dbReference>
<feature type="transmembrane region" description="Helical" evidence="10">
    <location>
        <begin position="1429"/>
        <end position="1447"/>
    </location>
</feature>